<dbReference type="EMBL" id="LEKV01005096">
    <property type="protein sequence ID" value="KVH90724.1"/>
    <property type="molecule type" value="Genomic_DNA"/>
</dbReference>
<organism evidence="2 3">
    <name type="scientific">Cynara cardunculus var. scolymus</name>
    <name type="common">Globe artichoke</name>
    <name type="synonym">Cynara scolymus</name>
    <dbReference type="NCBI Taxonomy" id="59895"/>
    <lineage>
        <taxon>Eukaryota</taxon>
        <taxon>Viridiplantae</taxon>
        <taxon>Streptophyta</taxon>
        <taxon>Embryophyta</taxon>
        <taxon>Tracheophyta</taxon>
        <taxon>Spermatophyta</taxon>
        <taxon>Magnoliopsida</taxon>
        <taxon>eudicotyledons</taxon>
        <taxon>Gunneridae</taxon>
        <taxon>Pentapetalae</taxon>
        <taxon>asterids</taxon>
        <taxon>campanulids</taxon>
        <taxon>Asterales</taxon>
        <taxon>Asteraceae</taxon>
        <taxon>Carduoideae</taxon>
        <taxon>Cardueae</taxon>
        <taxon>Carduinae</taxon>
        <taxon>Cynara</taxon>
    </lineage>
</organism>
<dbReference type="OMA" id="YARCPES"/>
<name>A0A103XHC5_CYNCS</name>
<dbReference type="Proteomes" id="UP000243975">
    <property type="component" value="Unassembled WGS sequence"/>
</dbReference>
<evidence type="ECO:0000259" key="1">
    <source>
        <dbReference type="PROSITE" id="PS50822"/>
    </source>
</evidence>
<dbReference type="InterPro" id="IPR036397">
    <property type="entry name" value="RNaseH_sf"/>
</dbReference>
<dbReference type="STRING" id="59895.A0A103XHC5"/>
<accession>A0A103XHC5</accession>
<dbReference type="InterPro" id="IPR012337">
    <property type="entry name" value="RNaseH-like_sf"/>
</dbReference>
<feature type="domain" description="Piwi" evidence="1">
    <location>
        <begin position="1"/>
        <end position="63"/>
    </location>
</feature>
<sequence length="102" mass="11560">MLVFSRATHYHVLYDENKFTADGLESLTNNLCSRMLRCTRSISVVPSAYYAHLTTSRARSYTEGMVSESGSAAVGRATRERKAEIRQLPMIRDNVKAVMFYC</sequence>
<dbReference type="InterPro" id="IPR003165">
    <property type="entry name" value="Piwi"/>
</dbReference>
<gene>
    <name evidence="2" type="ORF">Ccrd_007265</name>
</gene>
<dbReference type="PANTHER" id="PTHR22891">
    <property type="entry name" value="EUKARYOTIC TRANSLATION INITIATION FACTOR 2C"/>
    <property type="match status" value="1"/>
</dbReference>
<keyword evidence="3" id="KW-1185">Reference proteome</keyword>
<evidence type="ECO:0000313" key="2">
    <source>
        <dbReference type="EMBL" id="KVH90724.1"/>
    </source>
</evidence>
<dbReference type="Pfam" id="PF02171">
    <property type="entry name" value="Piwi"/>
    <property type="match status" value="1"/>
</dbReference>
<dbReference type="PROSITE" id="PS50822">
    <property type="entry name" value="PIWI"/>
    <property type="match status" value="1"/>
</dbReference>
<dbReference type="Gene3D" id="3.30.420.10">
    <property type="entry name" value="Ribonuclease H-like superfamily/Ribonuclease H"/>
    <property type="match status" value="1"/>
</dbReference>
<proteinExistence type="predicted"/>
<protein>
    <submittedName>
        <fullName evidence="2">Ribonuclease H-like domain-containing protein</fullName>
    </submittedName>
</protein>
<dbReference type="SUPFAM" id="SSF53098">
    <property type="entry name" value="Ribonuclease H-like"/>
    <property type="match status" value="1"/>
</dbReference>
<comment type="caution">
    <text evidence="2">The sequence shown here is derived from an EMBL/GenBank/DDBJ whole genome shotgun (WGS) entry which is preliminary data.</text>
</comment>
<dbReference type="Gramene" id="KVH90724">
    <property type="protein sequence ID" value="KVH90724"/>
    <property type="gene ID" value="Ccrd_007265"/>
</dbReference>
<dbReference type="GO" id="GO:0003676">
    <property type="term" value="F:nucleic acid binding"/>
    <property type="evidence" value="ECO:0007669"/>
    <property type="project" value="InterPro"/>
</dbReference>
<dbReference type="AlphaFoldDB" id="A0A103XHC5"/>
<evidence type="ECO:0000313" key="3">
    <source>
        <dbReference type="Proteomes" id="UP000243975"/>
    </source>
</evidence>
<reference evidence="2 3" key="1">
    <citation type="journal article" date="2016" name="Sci. Rep.">
        <title>The genome sequence of the outbreeding globe artichoke constructed de novo incorporating a phase-aware low-pass sequencing strategy of F1 progeny.</title>
        <authorList>
            <person name="Scaglione D."/>
            <person name="Reyes-Chin-Wo S."/>
            <person name="Acquadro A."/>
            <person name="Froenicke L."/>
            <person name="Portis E."/>
            <person name="Beitel C."/>
            <person name="Tirone M."/>
            <person name="Mauro R."/>
            <person name="Lo Monaco A."/>
            <person name="Mauromicale G."/>
            <person name="Faccioli P."/>
            <person name="Cattivelli L."/>
            <person name="Rieseberg L."/>
            <person name="Michelmore R."/>
            <person name="Lanteri S."/>
        </authorList>
    </citation>
    <scope>NUCLEOTIDE SEQUENCE [LARGE SCALE GENOMIC DNA]</scope>
    <source>
        <strain evidence="2">2C</strain>
    </source>
</reference>